<evidence type="ECO:0000313" key="3">
    <source>
        <dbReference type="EMBL" id="SUN76007.1"/>
    </source>
</evidence>
<reference evidence="3" key="1">
    <citation type="submission" date="2018-06" db="EMBL/GenBank/DDBJ databases">
        <authorList>
            <consortium name="Pathogen Informatics"/>
            <person name="Doyle S."/>
        </authorList>
    </citation>
    <scope>NUCLEOTIDE SEQUENCE [LARGE SCALE GENOMIC DNA]</scope>
    <source>
        <strain evidence="3">NCTC13765</strain>
    </source>
</reference>
<feature type="chain" id="PRO_5016673238" evidence="2">
    <location>
        <begin position="25"/>
        <end position="238"/>
    </location>
</feature>
<keyword evidence="4" id="KW-1185">Reference proteome</keyword>
<dbReference type="EMBL" id="UHFR01000005">
    <property type="protein sequence ID" value="SUN76007.1"/>
    <property type="molecule type" value="Genomic_DNA"/>
</dbReference>
<evidence type="ECO:0000256" key="1">
    <source>
        <dbReference type="SAM" id="Phobius"/>
    </source>
</evidence>
<accession>A0A380KY07</accession>
<feature type="transmembrane region" description="Helical" evidence="1">
    <location>
        <begin position="209"/>
        <end position="236"/>
    </location>
</feature>
<dbReference type="AlphaFoldDB" id="A0A380KY07"/>
<feature type="transmembrane region" description="Helical" evidence="1">
    <location>
        <begin position="167"/>
        <end position="188"/>
    </location>
</feature>
<name>A0A380KY07_9STRE</name>
<keyword evidence="1" id="KW-0472">Membrane</keyword>
<keyword evidence="1" id="KW-0812">Transmembrane</keyword>
<proteinExistence type="predicted"/>
<dbReference type="Proteomes" id="UP000254634">
    <property type="component" value="Unassembled WGS sequence"/>
</dbReference>
<gene>
    <name evidence="3" type="ORF">NCTC13765_00451</name>
</gene>
<sequence>MKKLLSFIFLTFLFFFSGTSTVYADVKVSAFDQTKLESEYTAWRKAMENYIANGKKYINKEEMDLIDSWKWRYGYGDYDPQYVNLDAVSVDNFVGKTNVWATINSKQKTIIFDGDSTTYHYKKTASGYQLDKNYNAISAQTLNTLIDEGIHKDTANRTELRNKRIKFFFISSPIWLIFLLAAYLSYYKPELIFRGQYGLWIKNARPTKFYIISSKISAIFSFAFPIVFFIWLAFFYQG</sequence>
<protein>
    <submittedName>
        <fullName evidence="3">Uncharacterized protein</fullName>
    </submittedName>
</protein>
<feature type="signal peptide" evidence="2">
    <location>
        <begin position="1"/>
        <end position="24"/>
    </location>
</feature>
<evidence type="ECO:0000256" key="2">
    <source>
        <dbReference type="SAM" id="SignalP"/>
    </source>
</evidence>
<dbReference type="RefSeq" id="WP_018371204.1">
    <property type="nucleotide sequence ID" value="NZ_UHFR01000005.1"/>
</dbReference>
<keyword evidence="1" id="KW-1133">Transmembrane helix</keyword>
<keyword evidence="2" id="KW-0732">Signal</keyword>
<organism evidence="3 4">
    <name type="scientific">Streptococcus massiliensis</name>
    <dbReference type="NCBI Taxonomy" id="313439"/>
    <lineage>
        <taxon>Bacteria</taxon>
        <taxon>Bacillati</taxon>
        <taxon>Bacillota</taxon>
        <taxon>Bacilli</taxon>
        <taxon>Lactobacillales</taxon>
        <taxon>Streptococcaceae</taxon>
        <taxon>Streptococcus</taxon>
    </lineage>
</organism>
<evidence type="ECO:0000313" key="4">
    <source>
        <dbReference type="Proteomes" id="UP000254634"/>
    </source>
</evidence>